<evidence type="ECO:0000256" key="1">
    <source>
        <dbReference type="ARBA" id="ARBA00022729"/>
    </source>
</evidence>
<dbReference type="GO" id="GO:0009898">
    <property type="term" value="C:cytoplasmic side of plasma membrane"/>
    <property type="evidence" value="ECO:0007669"/>
    <property type="project" value="TreeGrafter"/>
</dbReference>
<reference evidence="4" key="1">
    <citation type="submission" date="2024-04" db="EMBL/GenBank/DDBJ databases">
        <title>Salinicola lusitanus LLJ914,a marine bacterium isolated from the Okinawa Trough.</title>
        <authorList>
            <person name="Li J."/>
        </authorList>
    </citation>
    <scope>NUCLEOTIDE SEQUENCE [LARGE SCALE GENOMIC DNA]</scope>
</reference>
<dbReference type="SUPFAM" id="SSF63707">
    <property type="entry name" value="Ganglioside M2 (gm2) activator"/>
    <property type="match status" value="1"/>
</dbReference>
<gene>
    <name evidence="3" type="ORF">WMY93_011118</name>
</gene>
<organism evidence="3 4">
    <name type="scientific">Mugilogobius chulae</name>
    <name type="common">yellowstripe goby</name>
    <dbReference type="NCBI Taxonomy" id="88201"/>
    <lineage>
        <taxon>Eukaryota</taxon>
        <taxon>Metazoa</taxon>
        <taxon>Chordata</taxon>
        <taxon>Craniata</taxon>
        <taxon>Vertebrata</taxon>
        <taxon>Euteleostomi</taxon>
        <taxon>Actinopterygii</taxon>
        <taxon>Neopterygii</taxon>
        <taxon>Teleostei</taxon>
        <taxon>Neoteleostei</taxon>
        <taxon>Acanthomorphata</taxon>
        <taxon>Gobiaria</taxon>
        <taxon>Gobiiformes</taxon>
        <taxon>Gobioidei</taxon>
        <taxon>Gobiidae</taxon>
        <taxon>Gobionellinae</taxon>
        <taxon>Mugilogobius</taxon>
    </lineage>
</organism>
<dbReference type="Gene3D" id="2.70.220.10">
    <property type="entry name" value="Ganglioside GM2 activator"/>
    <property type="match status" value="2"/>
</dbReference>
<dbReference type="GO" id="GO:0006689">
    <property type="term" value="P:ganglioside catabolic process"/>
    <property type="evidence" value="ECO:0007669"/>
    <property type="project" value="InterPro"/>
</dbReference>
<name>A0AAW0P122_9GOBI</name>
<proteinExistence type="predicted"/>
<dbReference type="AlphaFoldDB" id="A0AAW0P122"/>
<protein>
    <recommendedName>
        <fullName evidence="2">MD-2-related lipid-recognition domain-containing protein</fullName>
    </recommendedName>
</protein>
<keyword evidence="4" id="KW-1185">Reference proteome</keyword>
<evidence type="ECO:0000313" key="4">
    <source>
        <dbReference type="Proteomes" id="UP001460270"/>
    </source>
</evidence>
<accession>A0AAW0P122</accession>
<dbReference type="GO" id="GO:0008047">
    <property type="term" value="F:enzyme activator activity"/>
    <property type="evidence" value="ECO:0007669"/>
    <property type="project" value="InterPro"/>
</dbReference>
<comment type="caution">
    <text evidence="3">The sequence shown here is derived from an EMBL/GenBank/DDBJ whole genome shotgun (WGS) entry which is preliminary data.</text>
</comment>
<evidence type="ECO:0000313" key="3">
    <source>
        <dbReference type="EMBL" id="KAK7915357.1"/>
    </source>
</evidence>
<dbReference type="InterPro" id="IPR003172">
    <property type="entry name" value="ML_dom"/>
</dbReference>
<dbReference type="PANTHER" id="PTHR17357:SF0">
    <property type="entry name" value="GANGLIOSIDE GM2 ACTIVATOR"/>
    <property type="match status" value="1"/>
</dbReference>
<dbReference type="InterPro" id="IPR028996">
    <property type="entry name" value="GM2-AP"/>
</dbReference>
<sequence length="178" mass="19406">MLRDGERHVYWCRIQRSSNGQGAAAGGILSLTFTRIDSKISNFKKQSVQVLGFEWENCGKPDAPAVLKTLSVAPDPISIPGKIIAEASGQSAVLLDSPLPLNVTVEKEDCPEPLHSYGLPCRCPFKPGLYSLPQSDFYIPDVELPSWLTNGHYRAQGVLGKQDSELGCLKMVLALHSN</sequence>
<keyword evidence="1" id="KW-0732">Signal</keyword>
<dbReference type="Pfam" id="PF02221">
    <property type="entry name" value="E1_DerP2_DerF2"/>
    <property type="match status" value="1"/>
</dbReference>
<dbReference type="GO" id="GO:0005319">
    <property type="term" value="F:lipid transporter activity"/>
    <property type="evidence" value="ECO:0007669"/>
    <property type="project" value="TreeGrafter"/>
</dbReference>
<dbReference type="InterPro" id="IPR036846">
    <property type="entry name" value="GM2-AP_sf"/>
</dbReference>
<dbReference type="EMBL" id="JBBPFD010000008">
    <property type="protein sequence ID" value="KAK7915357.1"/>
    <property type="molecule type" value="Genomic_DNA"/>
</dbReference>
<evidence type="ECO:0000259" key="2">
    <source>
        <dbReference type="Pfam" id="PF02221"/>
    </source>
</evidence>
<feature type="domain" description="MD-2-related lipid-recognition" evidence="2">
    <location>
        <begin position="53"/>
        <end position="171"/>
    </location>
</feature>
<dbReference type="PANTHER" id="PTHR17357">
    <property type="entry name" value="GM2 GANGLIOSIDE ACTIVATOR PROTEIN"/>
    <property type="match status" value="1"/>
</dbReference>
<dbReference type="Proteomes" id="UP001460270">
    <property type="component" value="Unassembled WGS sequence"/>
</dbReference>